<dbReference type="EMBL" id="OR420741">
    <property type="protein sequence ID" value="WOZ55673.1"/>
    <property type="molecule type" value="Genomic_DNA"/>
</dbReference>
<feature type="domain" description="NTP pyrophosphohydrolase MazG-like" evidence="1">
    <location>
        <begin position="28"/>
        <end position="97"/>
    </location>
</feature>
<evidence type="ECO:0000313" key="3">
    <source>
        <dbReference type="Proteomes" id="UP001301582"/>
    </source>
</evidence>
<gene>
    <name evidence="2" type="ORF">CRP118_gp42</name>
</gene>
<dbReference type="PIRSF" id="PIRSF006639">
    <property type="entry name" value="UCP006639_pph"/>
    <property type="match status" value="1"/>
</dbReference>
<dbReference type="Proteomes" id="UP001301582">
    <property type="component" value="Segment"/>
</dbReference>
<dbReference type="InterPro" id="IPR011379">
    <property type="entry name" value="MazG-related_GP37"/>
</dbReference>
<dbReference type="Pfam" id="PF03819">
    <property type="entry name" value="MazG"/>
    <property type="match status" value="1"/>
</dbReference>
<organism evidence="2 3">
    <name type="scientific">Roseobacter phage CRP-118</name>
    <dbReference type="NCBI Taxonomy" id="3072843"/>
    <lineage>
        <taxon>Viruses</taxon>
        <taxon>Duplodnaviria</taxon>
        <taxon>Heunggongvirae</taxon>
        <taxon>Uroviricota</taxon>
        <taxon>Caudoviricetes</taxon>
        <taxon>Autographivirales</taxon>
        <taxon>Autographivirales incertae sedis</taxon>
        <taxon>Shangxiadianvirus</taxon>
        <taxon>Shangxiadianvirus CRP118</taxon>
    </lineage>
</organism>
<dbReference type="Gene3D" id="1.10.287.1080">
    <property type="entry name" value="MazG-like"/>
    <property type="match status" value="1"/>
</dbReference>
<evidence type="ECO:0000313" key="2">
    <source>
        <dbReference type="EMBL" id="WOZ55673.1"/>
    </source>
</evidence>
<keyword evidence="3" id="KW-1185">Reference proteome</keyword>
<dbReference type="CDD" id="cd11541">
    <property type="entry name" value="NTP-PPase_u4"/>
    <property type="match status" value="1"/>
</dbReference>
<dbReference type="SUPFAM" id="SSF101386">
    <property type="entry name" value="all-alpha NTP pyrophosphatases"/>
    <property type="match status" value="1"/>
</dbReference>
<evidence type="ECO:0000259" key="1">
    <source>
        <dbReference type="Pfam" id="PF03819"/>
    </source>
</evidence>
<sequence>MDLSFYQLTAIKTAIYPTSNRISYPAMGLAGEVGEVMNKIKKVYRDKNGEFDKDTKQDIASEIGDVLWYLAVLSQDLGQSLEDIAANNLKKLRERQERGTLGGSGDKR</sequence>
<reference evidence="2 3" key="1">
    <citation type="submission" date="2023-08" db="EMBL/GenBank/DDBJ databases">
        <authorList>
            <person name="Du S."/>
            <person name="Wu Z."/>
            <person name="Wu Y."/>
            <person name="Yang M."/>
            <person name="Shao J."/>
            <person name="Liu H."/>
            <person name="Zhao Y."/>
            <person name="Zhang Z."/>
        </authorList>
    </citation>
    <scope>NUCLEOTIDE SEQUENCE [LARGE SCALE GENOMIC DNA]</scope>
</reference>
<accession>A0AAX4G2L1</accession>
<dbReference type="InterPro" id="IPR004518">
    <property type="entry name" value="MazG-like_dom"/>
</dbReference>
<protein>
    <submittedName>
        <fullName evidence="2">Nucleotide pyrophosphohydrolase</fullName>
    </submittedName>
</protein>
<proteinExistence type="predicted"/>
<name>A0AAX4G2L1_9CAUD</name>